<dbReference type="RefSeq" id="WP_280105719.1">
    <property type="nucleotide sequence ID" value="NZ_CP122961.1"/>
</dbReference>
<organism evidence="2 3">
    <name type="scientific">Halomonas alkaliantarctica</name>
    <dbReference type="NCBI Taxonomy" id="232346"/>
    <lineage>
        <taxon>Bacteria</taxon>
        <taxon>Pseudomonadati</taxon>
        <taxon>Pseudomonadota</taxon>
        <taxon>Gammaproteobacteria</taxon>
        <taxon>Oceanospirillales</taxon>
        <taxon>Halomonadaceae</taxon>
        <taxon>Halomonas</taxon>
    </lineage>
</organism>
<name>A0ABY8LNT1_9GAMM</name>
<proteinExistence type="predicted"/>
<evidence type="ECO:0000313" key="3">
    <source>
        <dbReference type="Proteomes" id="UP001179830"/>
    </source>
</evidence>
<sequence length="40" mass="4195">MSHRFTAVARSQTGNSGGMSPTANRAAQQAIPFFVQVSKG</sequence>
<accession>A0ABY8LNT1</accession>
<dbReference type="Proteomes" id="UP001179830">
    <property type="component" value="Chromosome"/>
</dbReference>
<evidence type="ECO:0000313" key="2">
    <source>
        <dbReference type="EMBL" id="WGI26078.1"/>
    </source>
</evidence>
<reference evidence="2" key="1">
    <citation type="submission" date="2023-04" db="EMBL/GenBank/DDBJ databases">
        <title>Complete genome sequence of Halomonas alkaliantarctica MSP3 isolated from marine sediment, Jeju Island.</title>
        <authorList>
            <person name="Park S.-J."/>
        </authorList>
    </citation>
    <scope>NUCLEOTIDE SEQUENCE</scope>
    <source>
        <strain evidence="2">MSP3</strain>
    </source>
</reference>
<evidence type="ECO:0000256" key="1">
    <source>
        <dbReference type="SAM" id="MobiDB-lite"/>
    </source>
</evidence>
<feature type="compositionally biased region" description="Polar residues" evidence="1">
    <location>
        <begin position="9"/>
        <end position="25"/>
    </location>
</feature>
<feature type="region of interest" description="Disordered" evidence="1">
    <location>
        <begin position="1"/>
        <end position="25"/>
    </location>
</feature>
<keyword evidence="3" id="KW-1185">Reference proteome</keyword>
<dbReference type="EMBL" id="CP122961">
    <property type="protein sequence ID" value="WGI26078.1"/>
    <property type="molecule type" value="Genomic_DNA"/>
</dbReference>
<protein>
    <submittedName>
        <fullName evidence="2">Uncharacterized protein</fullName>
    </submittedName>
</protein>
<gene>
    <name evidence="2" type="ORF">QEN58_03200</name>
</gene>